<comment type="caution">
    <text evidence="3">The sequence shown here is derived from an EMBL/GenBank/DDBJ whole genome shotgun (WGS) entry which is preliminary data.</text>
</comment>
<keyword evidence="3" id="KW-0548">Nucleotidyltransferase</keyword>
<protein>
    <submittedName>
        <fullName evidence="3">RNA-directed DNA polymerase from mobile element jockey</fullName>
    </submittedName>
</protein>
<dbReference type="InterPro" id="IPR000477">
    <property type="entry name" value="RT_dom"/>
</dbReference>
<dbReference type="CDD" id="cd01650">
    <property type="entry name" value="RT_nLTR_like"/>
    <property type="match status" value="1"/>
</dbReference>
<keyword evidence="1" id="KW-0732">Signal</keyword>
<dbReference type="InterPro" id="IPR043502">
    <property type="entry name" value="DNA/RNA_pol_sf"/>
</dbReference>
<accession>A0AA47PCW5</accession>
<gene>
    <name evidence="3" type="primary">pol_93</name>
    <name evidence="3" type="ORF">N1851_002650</name>
</gene>
<feature type="domain" description="Reverse transcriptase" evidence="2">
    <location>
        <begin position="527"/>
        <end position="793"/>
    </location>
</feature>
<evidence type="ECO:0000313" key="4">
    <source>
        <dbReference type="Proteomes" id="UP001174136"/>
    </source>
</evidence>
<evidence type="ECO:0000256" key="1">
    <source>
        <dbReference type="SAM" id="SignalP"/>
    </source>
</evidence>
<sequence>MEKRRIAALLVLWLLVVPCIGLQQDAGCSTPQRLQVYSREWLLSLRQKATPEPGLLDEVPEELLRTGRRRLRKRGRRGGIQHRLRRRRHKPPLPYILLMNKMDELRINTKVCHEYRESSLMIFTETWLQGDVPDQLMQVQDFKNVLTRGKTRGGGISVYINDSWCSNYTIKDSVCTPDLELLCLSLRPFYLPRDYGNIFISVVYIPPSGNAAIAASRIADCVHKQLQCKPDAPMFILGDFNHCKMECALPGFQQYVTAATRKCNILDKCYGNITDAYASKIGPPLSNSDHNTIRLIPTFKPALKRSKPLIKSVSVWREGNQEELSGCFLATDWSIFYEDSNIDNIAEAITGYIQFCVDTVVAKKTVKKYPNNKDYITPEIKQCIQRKKQAFRTNNTMELKAIQKDLKGKIREAREQHSLRVRDALLNKNSKQLWDAVKYMTNLSSVKGENCIRFDCDANGVLEECNSVLSTISCDQSNRIVINSETVARVFGGLHTKKATGPDGISALLLKTFARELAPAWSPLFQLSVDSHSIPKVWKRAIIIPVPKKSCPKNNNDFRPVALTSIVMKAFERIMVGYLKQEVQHLLDPYQFAYQNNRGTDDALNITTHLILKHLENSKAYARLLFMDFSSAFNTILPQTLLKTLDQMEVNPFLIRWYFAFLTGRQQQVKVNSTLSHIQEINTGAPQGCVSSPILFTLYTNNCKSQYSNNYIIKFSDDTVLLSLLLAQSDTGEYRTEVQDKVLWCEDHNLILNVDKTKEMIFDPKGVGDHSPVFIKGEMVQQVSNFKYLGIYFDCQLQWATHVETVCSKICQRLHFLRRLRVHGVDEGVVLLFYRATIESVIRYGITTWFGNLTVKGRTQLQTLVKRAGKIMGTQSPCSLQEIFEETVRRQGLKISADTTHVLNNEYELLPSGRRYRMPACRLNRYKFSFVPMSIKLINNKLSRNR</sequence>
<dbReference type="SUPFAM" id="SSF56219">
    <property type="entry name" value="DNase I-like"/>
    <property type="match status" value="1"/>
</dbReference>
<feature type="signal peptide" evidence="1">
    <location>
        <begin position="1"/>
        <end position="21"/>
    </location>
</feature>
<dbReference type="GO" id="GO:0016706">
    <property type="term" value="F:2-oxoglutarate-dependent dioxygenase activity"/>
    <property type="evidence" value="ECO:0007669"/>
    <property type="project" value="InterPro"/>
</dbReference>
<feature type="chain" id="PRO_5041351299" evidence="1">
    <location>
        <begin position="22"/>
        <end position="946"/>
    </location>
</feature>
<dbReference type="Proteomes" id="UP001174136">
    <property type="component" value="Unassembled WGS sequence"/>
</dbReference>
<dbReference type="InterPro" id="IPR015095">
    <property type="entry name" value="AlkB_hom8_N"/>
</dbReference>
<dbReference type="SUPFAM" id="SSF56672">
    <property type="entry name" value="DNA/RNA polymerases"/>
    <property type="match status" value="1"/>
</dbReference>
<dbReference type="GO" id="GO:0003964">
    <property type="term" value="F:RNA-directed DNA polymerase activity"/>
    <property type="evidence" value="ECO:0007669"/>
    <property type="project" value="UniProtKB-KW"/>
</dbReference>
<dbReference type="PANTHER" id="PTHR47510:SF3">
    <property type="entry name" value="ENDO_EXONUCLEASE_PHOSPHATASE DOMAIN-CONTAINING PROTEIN"/>
    <property type="match status" value="1"/>
</dbReference>
<keyword evidence="3" id="KW-0808">Transferase</keyword>
<evidence type="ECO:0000259" key="2">
    <source>
        <dbReference type="PROSITE" id="PS50878"/>
    </source>
</evidence>
<dbReference type="PROSITE" id="PS50878">
    <property type="entry name" value="RT_POL"/>
    <property type="match status" value="1"/>
</dbReference>
<proteinExistence type="predicted"/>
<dbReference type="InterPro" id="IPR036691">
    <property type="entry name" value="Endo/exonu/phosph_ase_sf"/>
</dbReference>
<name>A0AA47PCW5_MERPO</name>
<organism evidence="3 4">
    <name type="scientific">Merluccius polli</name>
    <name type="common">Benguela hake</name>
    <name type="synonym">Merluccius cadenati</name>
    <dbReference type="NCBI Taxonomy" id="89951"/>
    <lineage>
        <taxon>Eukaryota</taxon>
        <taxon>Metazoa</taxon>
        <taxon>Chordata</taxon>
        <taxon>Craniata</taxon>
        <taxon>Vertebrata</taxon>
        <taxon>Euteleostomi</taxon>
        <taxon>Actinopterygii</taxon>
        <taxon>Neopterygii</taxon>
        <taxon>Teleostei</taxon>
        <taxon>Neoteleostei</taxon>
        <taxon>Acanthomorphata</taxon>
        <taxon>Zeiogadaria</taxon>
        <taxon>Gadariae</taxon>
        <taxon>Gadiformes</taxon>
        <taxon>Gadoidei</taxon>
        <taxon>Merlucciidae</taxon>
        <taxon>Merluccius</taxon>
    </lineage>
</organism>
<dbReference type="Pfam" id="PF00078">
    <property type="entry name" value="RVT_1"/>
    <property type="match status" value="1"/>
</dbReference>
<dbReference type="AlphaFoldDB" id="A0AA47PCW5"/>
<reference evidence="3" key="1">
    <citation type="journal article" date="2023" name="Front. Mar. Sci.">
        <title>A new Merluccius polli reference genome to investigate the effects of global change in West African waters.</title>
        <authorList>
            <person name="Mateo J.L."/>
            <person name="Blanco-Fernandez C."/>
            <person name="Garcia-Vazquez E."/>
            <person name="Machado-Schiaffino G."/>
        </authorList>
    </citation>
    <scope>NUCLEOTIDE SEQUENCE</scope>
    <source>
        <strain evidence="3">C29</strain>
        <tissue evidence="3">Fin</tissue>
    </source>
</reference>
<keyword evidence="4" id="KW-1185">Reference proteome</keyword>
<keyword evidence="3" id="KW-0695">RNA-directed DNA polymerase</keyword>
<dbReference type="Pfam" id="PF09004">
    <property type="entry name" value="ALKBH8_N"/>
    <property type="match status" value="1"/>
</dbReference>
<dbReference type="Gene3D" id="3.60.10.10">
    <property type="entry name" value="Endonuclease/exonuclease/phosphatase"/>
    <property type="match status" value="1"/>
</dbReference>
<dbReference type="EMBL" id="JAOPHQ010000309">
    <property type="protein sequence ID" value="KAK0155032.1"/>
    <property type="molecule type" value="Genomic_DNA"/>
</dbReference>
<evidence type="ECO:0000313" key="3">
    <source>
        <dbReference type="EMBL" id="KAK0155032.1"/>
    </source>
</evidence>
<dbReference type="PANTHER" id="PTHR47510">
    <property type="entry name" value="REVERSE TRANSCRIPTASE DOMAIN-CONTAINING PROTEIN"/>
    <property type="match status" value="1"/>
</dbReference>
<dbReference type="GO" id="GO:0008168">
    <property type="term" value="F:methyltransferase activity"/>
    <property type="evidence" value="ECO:0007669"/>
    <property type="project" value="InterPro"/>
</dbReference>